<keyword evidence="1" id="KW-1133">Transmembrane helix</keyword>
<reference evidence="2 3" key="1">
    <citation type="submission" date="2021-03" db="EMBL/GenBank/DDBJ databases">
        <title>Sequencing the genomes of 1000 actinobacteria strains.</title>
        <authorList>
            <person name="Klenk H.-P."/>
        </authorList>
    </citation>
    <scope>NUCLEOTIDE SEQUENCE [LARGE SCALE GENOMIC DNA]</scope>
    <source>
        <strain evidence="2 3">DSM 46670</strain>
    </source>
</reference>
<sequence length="238" mass="24988">MNGILVSEWLKMRSVRSTRFVLAAVLGTAVLGMVLAWAWGQTWDGMSPEGRTRLTSGSIEDTTAPLIQLCLAVLGVLAITGEYSTGLIRTSLTVAPRRVTVLGAKAAVAAVVALLAGLLVTLPTYFVAHSILADRGFPGYARPISAELPGLIHSSVLVMVIALVGLGLGTVFRSTAGALFTVVALLFILPIFVRFLPGPWDDRVSSVLLPNVTNPLVSAAYVVVALGAAAISIRRKDV</sequence>
<dbReference type="Proteomes" id="UP001519332">
    <property type="component" value="Unassembled WGS sequence"/>
</dbReference>
<proteinExistence type="predicted"/>
<feature type="transmembrane region" description="Helical" evidence="1">
    <location>
        <begin position="66"/>
        <end position="85"/>
    </location>
</feature>
<feature type="transmembrane region" description="Helical" evidence="1">
    <location>
        <begin position="106"/>
        <end position="128"/>
    </location>
</feature>
<dbReference type="RefSeq" id="WP_209641070.1">
    <property type="nucleotide sequence ID" value="NZ_JAGINW010000001.1"/>
</dbReference>
<feature type="transmembrane region" description="Helical" evidence="1">
    <location>
        <begin position="176"/>
        <end position="196"/>
    </location>
</feature>
<keyword evidence="1" id="KW-0472">Membrane</keyword>
<dbReference type="EMBL" id="JAGINW010000001">
    <property type="protein sequence ID" value="MBP2324033.1"/>
    <property type="molecule type" value="Genomic_DNA"/>
</dbReference>
<comment type="caution">
    <text evidence="2">The sequence shown here is derived from an EMBL/GenBank/DDBJ whole genome shotgun (WGS) entry which is preliminary data.</text>
</comment>
<feature type="transmembrane region" description="Helical" evidence="1">
    <location>
        <begin position="148"/>
        <end position="169"/>
    </location>
</feature>
<evidence type="ECO:0000313" key="2">
    <source>
        <dbReference type="EMBL" id="MBP2324033.1"/>
    </source>
</evidence>
<evidence type="ECO:0000256" key="1">
    <source>
        <dbReference type="SAM" id="Phobius"/>
    </source>
</evidence>
<evidence type="ECO:0000313" key="3">
    <source>
        <dbReference type="Proteomes" id="UP001519332"/>
    </source>
</evidence>
<protein>
    <submittedName>
        <fullName evidence="2">ABC-type transport system involved in multi-copper enzyme maturation permease subunit</fullName>
    </submittedName>
</protein>
<accession>A0ABS4THW8</accession>
<keyword evidence="3" id="KW-1185">Reference proteome</keyword>
<feature type="transmembrane region" description="Helical" evidence="1">
    <location>
        <begin position="20"/>
        <end position="39"/>
    </location>
</feature>
<organism evidence="2 3">
    <name type="scientific">Kibdelosporangium banguiense</name>
    <dbReference type="NCBI Taxonomy" id="1365924"/>
    <lineage>
        <taxon>Bacteria</taxon>
        <taxon>Bacillati</taxon>
        <taxon>Actinomycetota</taxon>
        <taxon>Actinomycetes</taxon>
        <taxon>Pseudonocardiales</taxon>
        <taxon>Pseudonocardiaceae</taxon>
        <taxon>Kibdelosporangium</taxon>
    </lineage>
</organism>
<keyword evidence="1" id="KW-0812">Transmembrane</keyword>
<name>A0ABS4THW8_9PSEU</name>
<gene>
    <name evidence="2" type="ORF">JOF56_004418</name>
</gene>
<feature type="transmembrane region" description="Helical" evidence="1">
    <location>
        <begin position="216"/>
        <end position="233"/>
    </location>
</feature>